<dbReference type="Gene3D" id="3.40.50.150">
    <property type="entry name" value="Vaccinia Virus protein VP39"/>
    <property type="match status" value="1"/>
</dbReference>
<dbReference type="RefSeq" id="XP_025497199.1">
    <property type="nucleotide sequence ID" value="XM_025638358.1"/>
</dbReference>
<evidence type="ECO:0000256" key="3">
    <source>
        <dbReference type="ARBA" id="ARBA00022691"/>
    </source>
</evidence>
<dbReference type="GeneID" id="37141100"/>
<name>A0A319CRB6_9EURO</name>
<keyword evidence="3" id="KW-0949">S-adenosyl-L-methionine</keyword>
<keyword evidence="2 5" id="KW-0808">Transferase</keyword>
<dbReference type="InterPro" id="IPR029063">
    <property type="entry name" value="SAM-dependent_MTases_sf"/>
</dbReference>
<dbReference type="AlphaFoldDB" id="A0A319CRB6"/>
<dbReference type="VEuPathDB" id="FungiDB:BO82DRAFT_388086"/>
<dbReference type="PANTHER" id="PTHR43712:SF4">
    <property type="entry name" value="O-METHYLTRANSFERASE DOMAIN-CONTAINING PROTEIN"/>
    <property type="match status" value="1"/>
</dbReference>
<dbReference type="PANTHER" id="PTHR43712">
    <property type="entry name" value="PUTATIVE (AFU_ORTHOLOGUE AFUA_4G14580)-RELATED"/>
    <property type="match status" value="1"/>
</dbReference>
<evidence type="ECO:0000313" key="5">
    <source>
        <dbReference type="EMBL" id="PYH86999.1"/>
    </source>
</evidence>
<dbReference type="GO" id="GO:0044550">
    <property type="term" value="P:secondary metabolite biosynthetic process"/>
    <property type="evidence" value="ECO:0007669"/>
    <property type="project" value="UniProtKB-ARBA"/>
</dbReference>
<dbReference type="Proteomes" id="UP000248340">
    <property type="component" value="Unassembled WGS sequence"/>
</dbReference>
<organism evidence="5 6">
    <name type="scientific">Aspergillus uvarum CBS 121591</name>
    <dbReference type="NCBI Taxonomy" id="1448315"/>
    <lineage>
        <taxon>Eukaryota</taxon>
        <taxon>Fungi</taxon>
        <taxon>Dikarya</taxon>
        <taxon>Ascomycota</taxon>
        <taxon>Pezizomycotina</taxon>
        <taxon>Eurotiomycetes</taxon>
        <taxon>Eurotiomycetidae</taxon>
        <taxon>Eurotiales</taxon>
        <taxon>Aspergillaceae</taxon>
        <taxon>Aspergillus</taxon>
        <taxon>Aspergillus subgen. Circumdati</taxon>
    </lineage>
</organism>
<keyword evidence="6" id="KW-1185">Reference proteome</keyword>
<reference evidence="5 6" key="1">
    <citation type="submission" date="2016-12" db="EMBL/GenBank/DDBJ databases">
        <title>The genomes of Aspergillus section Nigri reveals drivers in fungal speciation.</title>
        <authorList>
            <consortium name="DOE Joint Genome Institute"/>
            <person name="Vesth T.C."/>
            <person name="Nybo J."/>
            <person name="Theobald S."/>
            <person name="Brandl J."/>
            <person name="Frisvad J.C."/>
            <person name="Nielsen K.F."/>
            <person name="Lyhne E.K."/>
            <person name="Kogle M.E."/>
            <person name="Kuo A."/>
            <person name="Riley R."/>
            <person name="Clum A."/>
            <person name="Nolan M."/>
            <person name="Lipzen A."/>
            <person name="Salamov A."/>
            <person name="Henrissat B."/>
            <person name="Wiebenga A."/>
            <person name="De Vries R.P."/>
            <person name="Grigoriev I.V."/>
            <person name="Mortensen U.H."/>
            <person name="Andersen M.R."/>
            <person name="Baker S.E."/>
        </authorList>
    </citation>
    <scope>NUCLEOTIDE SEQUENCE [LARGE SCALE GENOMIC DNA]</scope>
    <source>
        <strain evidence="5 6">CBS 121591</strain>
    </source>
</reference>
<dbReference type="InterPro" id="IPR016461">
    <property type="entry name" value="COMT-like"/>
</dbReference>
<dbReference type="STRING" id="1448315.A0A319CRB6"/>
<proteinExistence type="predicted"/>
<dbReference type="EMBL" id="KZ821674">
    <property type="protein sequence ID" value="PYH86999.1"/>
    <property type="molecule type" value="Genomic_DNA"/>
</dbReference>
<dbReference type="SUPFAM" id="SSF53335">
    <property type="entry name" value="S-adenosyl-L-methionine-dependent methyltransferases"/>
    <property type="match status" value="1"/>
</dbReference>
<evidence type="ECO:0000256" key="2">
    <source>
        <dbReference type="ARBA" id="ARBA00022679"/>
    </source>
</evidence>
<keyword evidence="1 5" id="KW-0489">Methyltransferase</keyword>
<evidence type="ECO:0000256" key="1">
    <source>
        <dbReference type="ARBA" id="ARBA00022603"/>
    </source>
</evidence>
<dbReference type="OrthoDB" id="1535081at2759"/>
<protein>
    <submittedName>
        <fullName evidence="5">S-adenosyl-L-methionine-dependent methyltransferase</fullName>
    </submittedName>
</protein>
<evidence type="ECO:0000259" key="4">
    <source>
        <dbReference type="Pfam" id="PF00891"/>
    </source>
</evidence>
<feature type="domain" description="O-methyltransferase C-terminal" evidence="4">
    <location>
        <begin position="253"/>
        <end position="434"/>
    </location>
</feature>
<dbReference type="InterPro" id="IPR001077">
    <property type="entry name" value="COMT_C"/>
</dbReference>
<gene>
    <name evidence="5" type="ORF">BO82DRAFT_388086</name>
</gene>
<sequence length="463" mass="51790">MTITFRRISESVNYPGSSILVFWQQLTAQTPATAFSNSFQQQQQPTTTIPMASQAQQHQADSVVSLASRVMALAQRHAAVTKEGGDATTARAALCAACEELAVTTTAPEAWLCQTAASSHTAAALAILLETDIITRLCETAEPVAGPTLLKDVGDDATPALFRCALRQCAASRLLDEPVPGHFQRNPRTELLHDPYIRDWIHYLVDDGLRCASWLSRYATQNDYHIPDERHRSAFELAFNTNTPCYDYYRQLDPPRGQRFDNAMEGYFRMNAPTPIEDIIAFPTFCPADGVVVDVGGGRGHHSLRLAQKYPRMRFIVQDYASEAPNTSSITPDPGLRERVRWIKHDFFDEQPVRGAAVYLLSHILMDHPDRESQKILEYLAEAMDARSTLLVDDFFDPGDRRFGSPQGIALALHLIACRGTAFRTMEQWTALFARVPVLTVKECRMLEHGRVVIRVSRRIGVE</sequence>
<evidence type="ECO:0000313" key="6">
    <source>
        <dbReference type="Proteomes" id="UP000248340"/>
    </source>
</evidence>
<dbReference type="GO" id="GO:0032259">
    <property type="term" value="P:methylation"/>
    <property type="evidence" value="ECO:0007669"/>
    <property type="project" value="UniProtKB-KW"/>
</dbReference>
<dbReference type="PROSITE" id="PS51683">
    <property type="entry name" value="SAM_OMT_II"/>
    <property type="match status" value="1"/>
</dbReference>
<dbReference type="GO" id="GO:0008171">
    <property type="term" value="F:O-methyltransferase activity"/>
    <property type="evidence" value="ECO:0007669"/>
    <property type="project" value="InterPro"/>
</dbReference>
<dbReference type="Pfam" id="PF00891">
    <property type="entry name" value="Methyltransf_2"/>
    <property type="match status" value="1"/>
</dbReference>
<accession>A0A319CRB6</accession>